<accession>A0AB35Y5A7</accession>
<dbReference type="RefSeq" id="WP_339395745.1">
    <property type="nucleotide sequence ID" value="NZ_JBBFGL010000009.1"/>
</dbReference>
<comment type="caution">
    <text evidence="1">The sequence shown here is derived from an EMBL/GenBank/DDBJ whole genome shotgun (WGS) entry which is preliminary data.</text>
</comment>
<reference evidence="1" key="1">
    <citation type="submission" date="2024-03" db="EMBL/GenBank/DDBJ databases">
        <authorList>
            <person name="Plomp N."/>
            <person name="Harmsen H.J."/>
        </authorList>
    </citation>
    <scope>NUCLEOTIDE SEQUENCE</scope>
    <source>
        <strain evidence="1">HTF-128</strain>
    </source>
</reference>
<dbReference type="AlphaFoldDB" id="A0AB35Y5A7"/>
<evidence type="ECO:0000313" key="2">
    <source>
        <dbReference type="Proteomes" id="UP001373196"/>
    </source>
</evidence>
<organism evidence="1 2">
    <name type="scientific">Faecalibacterium wellingii</name>
    <dbReference type="NCBI Taxonomy" id="2929491"/>
    <lineage>
        <taxon>Bacteria</taxon>
        <taxon>Bacillati</taxon>
        <taxon>Bacillota</taxon>
        <taxon>Clostridia</taxon>
        <taxon>Eubacteriales</taxon>
        <taxon>Oscillospiraceae</taxon>
        <taxon>Faecalibacterium</taxon>
    </lineage>
</organism>
<name>A0AB35Y5A7_9FIRM</name>
<dbReference type="Proteomes" id="UP001373196">
    <property type="component" value="Unassembled WGS sequence"/>
</dbReference>
<protein>
    <submittedName>
        <fullName evidence="1">Uncharacterized protein</fullName>
    </submittedName>
</protein>
<sequence>MKLVVGLVLFLVGINVGFVTAGLMHAARGEHEQTEDENKTC</sequence>
<proteinExistence type="predicted"/>
<evidence type="ECO:0000313" key="1">
    <source>
        <dbReference type="EMBL" id="MEJ5196429.1"/>
    </source>
</evidence>
<dbReference type="EMBL" id="JBBFGL010000009">
    <property type="protein sequence ID" value="MEJ5196429.1"/>
    <property type="molecule type" value="Genomic_DNA"/>
</dbReference>
<gene>
    <name evidence="1" type="ORF">WF834_09670</name>
</gene>